<keyword evidence="2" id="KW-1185">Reference proteome</keyword>
<comment type="caution">
    <text evidence="1">The sequence shown here is derived from an EMBL/GenBank/DDBJ whole genome shotgun (WGS) entry which is preliminary data.</text>
</comment>
<evidence type="ECO:0008006" key="3">
    <source>
        <dbReference type="Google" id="ProtNLM"/>
    </source>
</evidence>
<sequence>MKIVVPTFGSLVSGVGVIARPVMGRASSLRRERESGREAVAHNAAARDTAVMHAIVDTLELARTYAAARYGATVQGQPIALHVGVPAVELERAWPSERYAFLTAWNPASQPQSRKANDRADEALRARLDEAGVARVGAWAEASDGGWYEPGWLAHGLSLETLDALAREFGQAGTLSWMHGEPVHLRMVVPRPASTAGLRWVDWVE</sequence>
<name>A0A918W5Q9_9GAMM</name>
<gene>
    <name evidence="1" type="ORF">GCM10007067_04680</name>
</gene>
<protein>
    <recommendedName>
        <fullName evidence="3">DUF3293 domain-containing protein</fullName>
    </recommendedName>
</protein>
<dbReference type="AlphaFoldDB" id="A0A918W5Q9"/>
<reference evidence="1" key="2">
    <citation type="submission" date="2020-09" db="EMBL/GenBank/DDBJ databases">
        <authorList>
            <person name="Sun Q."/>
            <person name="Kim S."/>
        </authorList>
    </citation>
    <scope>NUCLEOTIDE SEQUENCE</scope>
    <source>
        <strain evidence="1">KCTC 23077</strain>
    </source>
</reference>
<evidence type="ECO:0000313" key="2">
    <source>
        <dbReference type="Proteomes" id="UP000646426"/>
    </source>
</evidence>
<organism evidence="1 2">
    <name type="scientific">Cognatilysobacter bugurensis</name>
    <dbReference type="NCBI Taxonomy" id="543356"/>
    <lineage>
        <taxon>Bacteria</taxon>
        <taxon>Pseudomonadati</taxon>
        <taxon>Pseudomonadota</taxon>
        <taxon>Gammaproteobacteria</taxon>
        <taxon>Lysobacterales</taxon>
        <taxon>Lysobacteraceae</taxon>
        <taxon>Cognatilysobacter</taxon>
    </lineage>
</organism>
<reference evidence="1" key="1">
    <citation type="journal article" date="2014" name="Int. J. Syst. Evol. Microbiol.">
        <title>Complete genome sequence of Corynebacterium casei LMG S-19264T (=DSM 44701T), isolated from a smear-ripened cheese.</title>
        <authorList>
            <consortium name="US DOE Joint Genome Institute (JGI-PGF)"/>
            <person name="Walter F."/>
            <person name="Albersmeier A."/>
            <person name="Kalinowski J."/>
            <person name="Ruckert C."/>
        </authorList>
    </citation>
    <scope>NUCLEOTIDE SEQUENCE</scope>
    <source>
        <strain evidence="1">KCTC 23077</strain>
    </source>
</reference>
<accession>A0A918W5Q9</accession>
<dbReference type="Pfam" id="PF11697">
    <property type="entry name" value="DUF3293"/>
    <property type="match status" value="1"/>
</dbReference>
<dbReference type="InterPro" id="IPR021710">
    <property type="entry name" value="DUF3293"/>
</dbReference>
<proteinExistence type="predicted"/>
<evidence type="ECO:0000313" key="1">
    <source>
        <dbReference type="EMBL" id="GHA71412.1"/>
    </source>
</evidence>
<dbReference type="Proteomes" id="UP000646426">
    <property type="component" value="Unassembled WGS sequence"/>
</dbReference>
<dbReference type="EMBL" id="BMYD01000001">
    <property type="protein sequence ID" value="GHA71412.1"/>
    <property type="molecule type" value="Genomic_DNA"/>
</dbReference>